<proteinExistence type="inferred from homology"/>
<evidence type="ECO:0000256" key="1">
    <source>
        <dbReference type="ARBA" id="ARBA00001971"/>
    </source>
</evidence>
<keyword evidence="6 8" id="KW-0408">Iron</keyword>
<keyword evidence="12" id="KW-1185">Reference proteome</keyword>
<dbReference type="InterPro" id="IPR036396">
    <property type="entry name" value="Cyt_P450_sf"/>
</dbReference>
<evidence type="ECO:0000256" key="5">
    <source>
        <dbReference type="ARBA" id="ARBA00023002"/>
    </source>
</evidence>
<dbReference type="InterPro" id="IPR002403">
    <property type="entry name" value="Cyt_P450_E_grp-IV"/>
</dbReference>
<comment type="cofactor">
    <cofactor evidence="1 8">
        <name>heme</name>
        <dbReference type="ChEBI" id="CHEBI:30413"/>
    </cofactor>
</comment>
<keyword evidence="5 9" id="KW-0560">Oxidoreductase</keyword>
<dbReference type="Gene3D" id="1.10.630.10">
    <property type="entry name" value="Cytochrome P450"/>
    <property type="match status" value="1"/>
</dbReference>
<keyword evidence="10" id="KW-0472">Membrane</keyword>
<keyword evidence="4 8" id="KW-0479">Metal-binding</keyword>
<accession>A0A2J6S5P7</accession>
<comment type="similarity">
    <text evidence="2 9">Belongs to the cytochrome P450 family.</text>
</comment>
<keyword evidence="10" id="KW-1133">Transmembrane helix</keyword>
<sequence>MIPSDIGKTSLSFYSATSFIFIVLSAIIIVVLCAQLSTWRYPAEIARVREPAGKRTFSLRTRLAYYTDARELFREAFEKYSTFGKTCLLPSLGFRNEVILPPNALRWIIMQVNHALNGPEATIDMNSFDWTTGHRKYFTDPWQGQVLRRDMNAVLENLMVALNNELHLCFLWRFGSNTNEWKELDIYETMQVIVAQGSSRFTVGLPLCRKESYLRHNIKMGNLLFLVGGILGLVPMSIRKFFGPFVSLPCRIYQRKINQALKPLFTERMEFLKTQPNENLAEPQDHFQMILRFAQKERPKELNLNDIGTRLVIANFGSFHQTAIAATNVLLNILHSNAQYNTIAVLRTEIVKVLAEFNGVWSRAAVAKMVRCDSVLRETLRINAFGARNMLRKVMVDNLKTEDGIILPKGCDVSILSFSNQTNDDVFEFPYKFIPFRYAQLREDIAKAAGPRPLPTNLSFVSTGTHFLPFGHGKHACPGRFLVDFELKMILAHILLNYDIEFPQEYGGKRPDVRWVAEVLMPPDGAKIRVRRRAEKYA</sequence>
<evidence type="ECO:0000256" key="3">
    <source>
        <dbReference type="ARBA" id="ARBA00022617"/>
    </source>
</evidence>
<dbReference type="CDD" id="cd11041">
    <property type="entry name" value="CYP503A1-like"/>
    <property type="match status" value="1"/>
</dbReference>
<keyword evidence="10" id="KW-0812">Transmembrane</keyword>
<dbReference type="EMBL" id="KZ613939">
    <property type="protein sequence ID" value="PMD46068.1"/>
    <property type="molecule type" value="Genomic_DNA"/>
</dbReference>
<feature type="binding site" description="axial binding residue" evidence="8">
    <location>
        <position position="477"/>
    </location>
    <ligand>
        <name>heme</name>
        <dbReference type="ChEBI" id="CHEBI:30413"/>
    </ligand>
    <ligandPart>
        <name>Fe</name>
        <dbReference type="ChEBI" id="CHEBI:18248"/>
    </ligandPart>
</feature>
<evidence type="ECO:0000256" key="6">
    <source>
        <dbReference type="ARBA" id="ARBA00023004"/>
    </source>
</evidence>
<keyword evidence="7 9" id="KW-0503">Monooxygenase</keyword>
<feature type="transmembrane region" description="Helical" evidence="10">
    <location>
        <begin position="223"/>
        <end position="242"/>
    </location>
</feature>
<dbReference type="PANTHER" id="PTHR46206:SF1">
    <property type="entry name" value="P450, PUTATIVE (EUROFUNG)-RELATED"/>
    <property type="match status" value="1"/>
</dbReference>
<evidence type="ECO:0000256" key="2">
    <source>
        <dbReference type="ARBA" id="ARBA00010617"/>
    </source>
</evidence>
<dbReference type="PANTHER" id="PTHR46206">
    <property type="entry name" value="CYTOCHROME P450"/>
    <property type="match status" value="1"/>
</dbReference>
<dbReference type="OrthoDB" id="1844152at2759"/>
<feature type="transmembrane region" description="Helical" evidence="10">
    <location>
        <begin position="12"/>
        <end position="34"/>
    </location>
</feature>
<evidence type="ECO:0000256" key="9">
    <source>
        <dbReference type="RuleBase" id="RU000461"/>
    </source>
</evidence>
<dbReference type="GO" id="GO:0005506">
    <property type="term" value="F:iron ion binding"/>
    <property type="evidence" value="ECO:0007669"/>
    <property type="project" value="InterPro"/>
</dbReference>
<reference evidence="11 12" key="1">
    <citation type="submission" date="2016-04" db="EMBL/GenBank/DDBJ databases">
        <title>A degradative enzymes factory behind the ericoid mycorrhizal symbiosis.</title>
        <authorList>
            <consortium name="DOE Joint Genome Institute"/>
            <person name="Martino E."/>
            <person name="Morin E."/>
            <person name="Grelet G."/>
            <person name="Kuo A."/>
            <person name="Kohler A."/>
            <person name="Daghino S."/>
            <person name="Barry K."/>
            <person name="Choi C."/>
            <person name="Cichocki N."/>
            <person name="Clum A."/>
            <person name="Copeland A."/>
            <person name="Hainaut M."/>
            <person name="Haridas S."/>
            <person name="Labutti K."/>
            <person name="Lindquist E."/>
            <person name="Lipzen A."/>
            <person name="Khouja H.-R."/>
            <person name="Murat C."/>
            <person name="Ohm R."/>
            <person name="Olson A."/>
            <person name="Spatafora J."/>
            <person name="Veneault-Fourrey C."/>
            <person name="Henrissat B."/>
            <person name="Grigoriev I."/>
            <person name="Martin F."/>
            <person name="Perotto S."/>
        </authorList>
    </citation>
    <scope>NUCLEOTIDE SEQUENCE [LARGE SCALE GENOMIC DNA]</scope>
    <source>
        <strain evidence="11 12">F</strain>
    </source>
</reference>
<dbReference type="GO" id="GO:0016705">
    <property type="term" value="F:oxidoreductase activity, acting on paired donors, with incorporation or reduction of molecular oxygen"/>
    <property type="evidence" value="ECO:0007669"/>
    <property type="project" value="InterPro"/>
</dbReference>
<evidence type="ECO:0000256" key="10">
    <source>
        <dbReference type="SAM" id="Phobius"/>
    </source>
</evidence>
<dbReference type="PRINTS" id="PR00465">
    <property type="entry name" value="EP450IV"/>
</dbReference>
<gene>
    <name evidence="11" type="ORF">L207DRAFT_612519</name>
</gene>
<evidence type="ECO:0000256" key="4">
    <source>
        <dbReference type="ARBA" id="ARBA00022723"/>
    </source>
</evidence>
<dbReference type="STRING" id="1149755.A0A2J6S5P7"/>
<dbReference type="GO" id="GO:0020037">
    <property type="term" value="F:heme binding"/>
    <property type="evidence" value="ECO:0007669"/>
    <property type="project" value="InterPro"/>
</dbReference>
<evidence type="ECO:0000313" key="12">
    <source>
        <dbReference type="Proteomes" id="UP000235786"/>
    </source>
</evidence>
<dbReference type="SUPFAM" id="SSF48264">
    <property type="entry name" value="Cytochrome P450"/>
    <property type="match status" value="1"/>
</dbReference>
<dbReference type="AlphaFoldDB" id="A0A2J6S5P7"/>
<organism evidence="11 12">
    <name type="scientific">Hyaloscypha variabilis (strain UAMH 11265 / GT02V1 / F)</name>
    <name type="common">Meliniomyces variabilis</name>
    <dbReference type="NCBI Taxonomy" id="1149755"/>
    <lineage>
        <taxon>Eukaryota</taxon>
        <taxon>Fungi</taxon>
        <taxon>Dikarya</taxon>
        <taxon>Ascomycota</taxon>
        <taxon>Pezizomycotina</taxon>
        <taxon>Leotiomycetes</taxon>
        <taxon>Helotiales</taxon>
        <taxon>Hyaloscyphaceae</taxon>
        <taxon>Hyaloscypha</taxon>
        <taxon>Hyaloscypha variabilis</taxon>
    </lineage>
</organism>
<dbReference type="Pfam" id="PF00067">
    <property type="entry name" value="p450"/>
    <property type="match status" value="1"/>
</dbReference>
<evidence type="ECO:0000256" key="8">
    <source>
        <dbReference type="PIRSR" id="PIRSR602403-1"/>
    </source>
</evidence>
<protein>
    <submittedName>
        <fullName evidence="11">Cytochrome P450</fullName>
    </submittedName>
</protein>
<evidence type="ECO:0000313" key="11">
    <source>
        <dbReference type="EMBL" id="PMD46068.1"/>
    </source>
</evidence>
<dbReference type="InterPro" id="IPR017972">
    <property type="entry name" value="Cyt_P450_CS"/>
</dbReference>
<dbReference type="GO" id="GO:0004497">
    <property type="term" value="F:monooxygenase activity"/>
    <property type="evidence" value="ECO:0007669"/>
    <property type="project" value="UniProtKB-KW"/>
</dbReference>
<evidence type="ECO:0000256" key="7">
    <source>
        <dbReference type="ARBA" id="ARBA00023033"/>
    </source>
</evidence>
<keyword evidence="3 8" id="KW-0349">Heme</keyword>
<dbReference type="InterPro" id="IPR001128">
    <property type="entry name" value="Cyt_P450"/>
</dbReference>
<dbReference type="Proteomes" id="UP000235786">
    <property type="component" value="Unassembled WGS sequence"/>
</dbReference>
<name>A0A2J6S5P7_HYAVF</name>
<dbReference type="PROSITE" id="PS00086">
    <property type="entry name" value="CYTOCHROME_P450"/>
    <property type="match status" value="1"/>
</dbReference>